<evidence type="ECO:0000313" key="6">
    <source>
        <dbReference type="EMBL" id="EAR50785.1"/>
    </source>
</evidence>
<dbReference type="SMART" id="SM00563">
    <property type="entry name" value="PlsC"/>
    <property type="match status" value="1"/>
</dbReference>
<organism evidence="6 7">
    <name type="scientific">Oceanicola granulosus (strain ATCC BAA-861 / DSM 15982 / KCTC 12143 / HTCC2516)</name>
    <dbReference type="NCBI Taxonomy" id="314256"/>
    <lineage>
        <taxon>Bacteria</taxon>
        <taxon>Pseudomonadati</taxon>
        <taxon>Pseudomonadota</taxon>
        <taxon>Alphaproteobacteria</taxon>
        <taxon>Rhodobacterales</taxon>
        <taxon>Roseobacteraceae</taxon>
        <taxon>Oceanicola</taxon>
    </lineage>
</organism>
<keyword evidence="4" id="KW-0472">Membrane</keyword>
<reference evidence="6 7" key="1">
    <citation type="journal article" date="2010" name="J. Bacteriol.">
        <title>Genome sequences of Oceanicola granulosus HTCC2516(T) and Oceanicola batsensis HTCC2597(TDelta).</title>
        <authorList>
            <person name="Thrash J.C."/>
            <person name="Cho J.C."/>
            <person name="Vergin K.L."/>
            <person name="Giovannoni S.J."/>
        </authorList>
    </citation>
    <scope>NUCLEOTIDE SEQUENCE [LARGE SCALE GENOMIC DNA]</scope>
    <source>
        <strain evidence="7">ATCC BAA-861 / DSM 15982 / KCTC 12143 / HTCC2516</strain>
    </source>
</reference>
<comment type="pathway">
    <text evidence="1">Lipid metabolism.</text>
</comment>
<dbReference type="PANTHER" id="PTHR10434">
    <property type="entry name" value="1-ACYL-SN-GLYCEROL-3-PHOSPHATE ACYLTRANSFERASE"/>
    <property type="match status" value="1"/>
</dbReference>
<dbReference type="InterPro" id="IPR002123">
    <property type="entry name" value="Plipid/glycerol_acylTrfase"/>
</dbReference>
<accession>Q2CDR5</accession>
<dbReference type="SUPFAM" id="SSF69593">
    <property type="entry name" value="Glycerol-3-phosphate (1)-acyltransferase"/>
    <property type="match status" value="1"/>
</dbReference>
<dbReference type="STRING" id="314256.OG2516_09308"/>
<gene>
    <name evidence="6" type="ORF">OG2516_09308</name>
</gene>
<evidence type="ECO:0000256" key="1">
    <source>
        <dbReference type="ARBA" id="ARBA00005189"/>
    </source>
</evidence>
<dbReference type="GO" id="GO:0003841">
    <property type="term" value="F:1-acylglycerol-3-phosphate O-acyltransferase activity"/>
    <property type="evidence" value="ECO:0007669"/>
    <property type="project" value="TreeGrafter"/>
</dbReference>
<dbReference type="HOGENOM" id="CLU_027938_5_1_5"/>
<keyword evidence="4" id="KW-0812">Transmembrane</keyword>
<evidence type="ECO:0000259" key="5">
    <source>
        <dbReference type="SMART" id="SM00563"/>
    </source>
</evidence>
<dbReference type="eggNOG" id="COG0204">
    <property type="taxonomic scope" value="Bacteria"/>
</dbReference>
<dbReference type="Proteomes" id="UP000003635">
    <property type="component" value="Unassembled WGS sequence"/>
</dbReference>
<dbReference type="Pfam" id="PF01553">
    <property type="entry name" value="Acyltransferase"/>
    <property type="match status" value="1"/>
</dbReference>
<keyword evidence="3 6" id="KW-0012">Acyltransferase</keyword>
<dbReference type="PANTHER" id="PTHR10434:SF40">
    <property type="entry name" value="1-ACYL-SN-GLYCEROL-3-PHOSPHATE ACYLTRANSFERASE"/>
    <property type="match status" value="1"/>
</dbReference>
<protein>
    <submittedName>
        <fullName evidence="6">Acyltransferase family protein</fullName>
    </submittedName>
</protein>
<keyword evidence="4" id="KW-1133">Transmembrane helix</keyword>
<evidence type="ECO:0000313" key="7">
    <source>
        <dbReference type="Proteomes" id="UP000003635"/>
    </source>
</evidence>
<proteinExistence type="predicted"/>
<dbReference type="GO" id="GO:0006654">
    <property type="term" value="P:phosphatidic acid biosynthetic process"/>
    <property type="evidence" value="ECO:0007669"/>
    <property type="project" value="TreeGrafter"/>
</dbReference>
<evidence type="ECO:0000256" key="2">
    <source>
        <dbReference type="ARBA" id="ARBA00022679"/>
    </source>
</evidence>
<name>Q2CDR5_OCEGH</name>
<comment type="caution">
    <text evidence="6">The sequence shown here is derived from an EMBL/GenBank/DDBJ whole genome shotgun (WGS) entry which is preliminary data.</text>
</comment>
<sequence length="248" mass="27449">MSAVQWVRSLLFVGQMYLAMAVIGILFLPWAMLSRRGARLACKTFCRWVRFTARWMVGLRTEVRGTPPEGEVLVAAKHQSFLDIILLYAALRRPRFIMKRELVRAPVLGLYALRIGCIPVDRGRRGEAIRKMSADVAAGNRAPGQLIIYPQGTRIAPGVDAPYKIGTAVLYEQSGQPCVPAATNVGVFWPRKGIYRKPGLAVVEFLDPIPPGLPAKDFMARLGVEVEQRSNMLMAEAGFAPIRGEAEE</sequence>
<keyword evidence="2 6" id="KW-0808">Transferase</keyword>
<dbReference type="AlphaFoldDB" id="Q2CDR5"/>
<feature type="transmembrane region" description="Helical" evidence="4">
    <location>
        <begin position="12"/>
        <end position="33"/>
    </location>
</feature>
<keyword evidence="7" id="KW-1185">Reference proteome</keyword>
<dbReference type="CDD" id="cd07989">
    <property type="entry name" value="LPLAT_AGPAT-like"/>
    <property type="match status" value="1"/>
</dbReference>
<evidence type="ECO:0000256" key="3">
    <source>
        <dbReference type="ARBA" id="ARBA00023315"/>
    </source>
</evidence>
<feature type="domain" description="Phospholipid/glycerol acyltransferase" evidence="5">
    <location>
        <begin position="72"/>
        <end position="186"/>
    </location>
</feature>
<evidence type="ECO:0000256" key="4">
    <source>
        <dbReference type="SAM" id="Phobius"/>
    </source>
</evidence>
<dbReference type="EMBL" id="AAOT01000022">
    <property type="protein sequence ID" value="EAR50785.1"/>
    <property type="molecule type" value="Genomic_DNA"/>
</dbReference>